<evidence type="ECO:0000313" key="1">
    <source>
        <dbReference type="EMBL" id="RRT57824.1"/>
    </source>
</evidence>
<evidence type="ECO:0000313" key="2">
    <source>
        <dbReference type="Proteomes" id="UP000287651"/>
    </source>
</evidence>
<dbReference type="AlphaFoldDB" id="A0A426Z1H6"/>
<reference evidence="1 2" key="1">
    <citation type="journal article" date="2014" name="Agronomy (Basel)">
        <title>A Draft Genome Sequence for Ensete ventricosum, the Drought-Tolerant Tree Against Hunger.</title>
        <authorList>
            <person name="Harrison J."/>
            <person name="Moore K.A."/>
            <person name="Paszkiewicz K."/>
            <person name="Jones T."/>
            <person name="Grant M."/>
            <person name="Ambacheew D."/>
            <person name="Muzemil S."/>
            <person name="Studholme D.J."/>
        </authorList>
    </citation>
    <scope>NUCLEOTIDE SEQUENCE [LARGE SCALE GENOMIC DNA]</scope>
</reference>
<protein>
    <submittedName>
        <fullName evidence="1">Uncharacterized protein</fullName>
    </submittedName>
</protein>
<proteinExistence type="predicted"/>
<comment type="caution">
    <text evidence="1">The sequence shown here is derived from an EMBL/GenBank/DDBJ whole genome shotgun (WGS) entry which is preliminary data.</text>
</comment>
<name>A0A426Z1H6_ENSVE</name>
<sequence length="128" mass="14231">MVEIIVSICVFLSLIDSNTSRLLNLQLFVNLVGTNSFIGSLFRVQEQRLEWCLLTSATSNPTCCLFLCCPSMSDSNISSEGLHLDHEMKAQGAHCSIHNILRSNPDVAIRLRLGLLESSRNHQQISTN</sequence>
<organism evidence="1 2">
    <name type="scientific">Ensete ventricosum</name>
    <name type="common">Abyssinian banana</name>
    <name type="synonym">Musa ensete</name>
    <dbReference type="NCBI Taxonomy" id="4639"/>
    <lineage>
        <taxon>Eukaryota</taxon>
        <taxon>Viridiplantae</taxon>
        <taxon>Streptophyta</taxon>
        <taxon>Embryophyta</taxon>
        <taxon>Tracheophyta</taxon>
        <taxon>Spermatophyta</taxon>
        <taxon>Magnoliopsida</taxon>
        <taxon>Liliopsida</taxon>
        <taxon>Zingiberales</taxon>
        <taxon>Musaceae</taxon>
        <taxon>Ensete</taxon>
    </lineage>
</organism>
<gene>
    <name evidence="1" type="ORF">B296_00003532</name>
</gene>
<dbReference type="EMBL" id="AMZH03008987">
    <property type="protein sequence ID" value="RRT57824.1"/>
    <property type="molecule type" value="Genomic_DNA"/>
</dbReference>
<dbReference type="Proteomes" id="UP000287651">
    <property type="component" value="Unassembled WGS sequence"/>
</dbReference>
<accession>A0A426Z1H6</accession>